<evidence type="ECO:0000256" key="3">
    <source>
        <dbReference type="ARBA" id="ARBA00005042"/>
    </source>
</evidence>
<sequence>MKKDIFSIPNILSFVRILLIPIFVWLYLTAGTSGEYYLAAAVVVASGITDFLDGQIARRCNMITEFGKFLDPLADKLTQGTLFLCIAINYPLMWILLAIWLLKDGFMAIMGLVLLKTKQTKLDGARWYGKVCTAIIYIAVLALLFFPGVFPEGSPASSILILICIGVMLLSGILYSVALIKMWLHNETIAKENRMKLREIAKESTHEHSNIKSE</sequence>
<evidence type="ECO:0000256" key="13">
    <source>
        <dbReference type="ARBA" id="ARBA00023209"/>
    </source>
</evidence>
<reference evidence="19 20" key="1">
    <citation type="submission" date="2015-09" db="EMBL/GenBank/DDBJ databases">
        <authorList>
            <consortium name="Pathogen Informatics"/>
        </authorList>
    </citation>
    <scope>NUCLEOTIDE SEQUENCE [LARGE SCALE GENOMIC DNA]</scope>
    <source>
        <strain evidence="19 20">2789STDY5834928</strain>
    </source>
</reference>
<comment type="similarity">
    <text evidence="4 17">Belongs to the CDP-alcohol phosphatidyltransferase class-I family.</text>
</comment>
<dbReference type="PIRSF" id="PIRSF000847">
    <property type="entry name" value="Phos_ph_gly_syn"/>
    <property type="match status" value="1"/>
</dbReference>
<accession>A0A175A107</accession>
<dbReference type="OrthoDB" id="9796672at2"/>
<keyword evidence="9 18" id="KW-0812">Transmembrane</keyword>
<proteinExistence type="inferred from homology"/>
<evidence type="ECO:0000256" key="15">
    <source>
        <dbReference type="ARBA" id="ARBA00033018"/>
    </source>
</evidence>
<dbReference type="Proteomes" id="UP000095662">
    <property type="component" value="Unassembled WGS sequence"/>
</dbReference>
<dbReference type="EC" id="2.7.8.5" evidence="5"/>
<dbReference type="PANTHER" id="PTHR14269">
    <property type="entry name" value="CDP-DIACYLGLYCEROL--GLYCEROL-3-PHOSPHATE 3-PHOSPHATIDYLTRANSFERASE-RELATED"/>
    <property type="match status" value="1"/>
</dbReference>
<evidence type="ECO:0000256" key="14">
    <source>
        <dbReference type="ARBA" id="ARBA00023264"/>
    </source>
</evidence>
<evidence type="ECO:0000256" key="5">
    <source>
        <dbReference type="ARBA" id="ARBA00013170"/>
    </source>
</evidence>
<evidence type="ECO:0000256" key="10">
    <source>
        <dbReference type="ARBA" id="ARBA00022989"/>
    </source>
</evidence>
<dbReference type="InterPro" id="IPR004570">
    <property type="entry name" value="Phosphatidylglycerol_P_synth"/>
</dbReference>
<dbReference type="GO" id="GO:0008444">
    <property type="term" value="F:CDP-diacylglycerol-glycerol-3-phosphate 3-phosphatidyltransferase activity"/>
    <property type="evidence" value="ECO:0007669"/>
    <property type="project" value="UniProtKB-EC"/>
</dbReference>
<comment type="catalytic activity">
    <reaction evidence="16">
        <text>a CDP-1,2-diacyl-sn-glycerol + sn-glycerol 3-phosphate = a 1,2-diacyl-sn-glycero-3-phospho-(1'-sn-glycero-3'-phosphate) + CMP + H(+)</text>
        <dbReference type="Rhea" id="RHEA:12593"/>
        <dbReference type="ChEBI" id="CHEBI:15378"/>
        <dbReference type="ChEBI" id="CHEBI:57597"/>
        <dbReference type="ChEBI" id="CHEBI:58332"/>
        <dbReference type="ChEBI" id="CHEBI:60110"/>
        <dbReference type="ChEBI" id="CHEBI:60377"/>
        <dbReference type="EC" id="2.7.8.5"/>
    </reaction>
</comment>
<evidence type="ECO:0000256" key="4">
    <source>
        <dbReference type="ARBA" id="ARBA00010441"/>
    </source>
</evidence>
<dbReference type="GO" id="GO:0016020">
    <property type="term" value="C:membrane"/>
    <property type="evidence" value="ECO:0007669"/>
    <property type="project" value="UniProtKB-SubCell"/>
</dbReference>
<evidence type="ECO:0000256" key="18">
    <source>
        <dbReference type="SAM" id="Phobius"/>
    </source>
</evidence>
<evidence type="ECO:0000256" key="1">
    <source>
        <dbReference type="ARBA" id="ARBA00003973"/>
    </source>
</evidence>
<dbReference type="InterPro" id="IPR048254">
    <property type="entry name" value="CDP_ALCOHOL_P_TRANSF_CS"/>
</dbReference>
<dbReference type="PANTHER" id="PTHR14269:SF62">
    <property type="entry name" value="CDP-DIACYLGLYCEROL--GLYCEROL-3-PHOSPHATE 3-PHOSPHATIDYLTRANSFERASE 1, CHLOROPLASTIC"/>
    <property type="match status" value="1"/>
</dbReference>
<comment type="function">
    <text evidence="1">This protein catalyzes the committed step to the synthesis of the acidic phospholipids.</text>
</comment>
<keyword evidence="7" id="KW-0444">Lipid biosynthesis</keyword>
<evidence type="ECO:0000256" key="12">
    <source>
        <dbReference type="ARBA" id="ARBA00023136"/>
    </source>
</evidence>
<dbReference type="PROSITE" id="PS00379">
    <property type="entry name" value="CDP_ALCOHOL_P_TRANSF"/>
    <property type="match status" value="1"/>
</dbReference>
<dbReference type="InterPro" id="IPR000462">
    <property type="entry name" value="CDP-OH_P_trans"/>
</dbReference>
<keyword evidence="12 18" id="KW-0472">Membrane</keyword>
<keyword evidence="13" id="KW-0594">Phospholipid biosynthesis</keyword>
<dbReference type="AlphaFoldDB" id="A0A175A107"/>
<dbReference type="InterPro" id="IPR050324">
    <property type="entry name" value="CDP-alcohol_PTase-I"/>
</dbReference>
<evidence type="ECO:0000313" key="20">
    <source>
        <dbReference type="Proteomes" id="UP000095662"/>
    </source>
</evidence>
<protein>
    <recommendedName>
        <fullName evidence="6">CDP-diacylglycerol--glycerol-3-phosphate 3-phosphatidyltransferase</fullName>
        <ecNumber evidence="5">2.7.8.5</ecNumber>
    </recommendedName>
    <alternativeName>
        <fullName evidence="15">Phosphatidylglycerophosphate synthase</fullName>
    </alternativeName>
</protein>
<keyword evidence="14" id="KW-1208">Phospholipid metabolism</keyword>
<dbReference type="STRING" id="39492.ERS852540_01988"/>
<evidence type="ECO:0000256" key="6">
    <source>
        <dbReference type="ARBA" id="ARBA00014944"/>
    </source>
</evidence>
<evidence type="ECO:0000256" key="7">
    <source>
        <dbReference type="ARBA" id="ARBA00022516"/>
    </source>
</evidence>
<dbReference type="UniPathway" id="UPA00084">
    <property type="reaction ID" value="UER00503"/>
</dbReference>
<comment type="pathway">
    <text evidence="3">Phospholipid metabolism; phosphatidylglycerol biosynthesis; phosphatidylglycerol from CDP-diacylglycerol: step 1/2.</text>
</comment>
<dbReference type="GO" id="GO:0006655">
    <property type="term" value="P:phosphatidylglycerol biosynthetic process"/>
    <property type="evidence" value="ECO:0007669"/>
    <property type="project" value="UniProtKB-UniPathway"/>
</dbReference>
<dbReference type="InterPro" id="IPR043130">
    <property type="entry name" value="CDP-OH_PTrfase_TM_dom"/>
</dbReference>
<organism evidence="19 20">
    <name type="scientific">[Eubacterium] siraeum</name>
    <dbReference type="NCBI Taxonomy" id="39492"/>
    <lineage>
        <taxon>Bacteria</taxon>
        <taxon>Bacillati</taxon>
        <taxon>Bacillota</taxon>
        <taxon>Clostridia</taxon>
        <taxon>Eubacteriales</taxon>
        <taxon>Oscillospiraceae</taxon>
        <taxon>Oscillospiraceae incertae sedis</taxon>
    </lineage>
</organism>
<evidence type="ECO:0000313" key="19">
    <source>
        <dbReference type="EMBL" id="CUQ89721.1"/>
    </source>
</evidence>
<dbReference type="Gene3D" id="1.20.120.1760">
    <property type="match status" value="1"/>
</dbReference>
<evidence type="ECO:0000256" key="17">
    <source>
        <dbReference type="RuleBase" id="RU003750"/>
    </source>
</evidence>
<dbReference type="Pfam" id="PF01066">
    <property type="entry name" value="CDP-OH_P_transf"/>
    <property type="match status" value="1"/>
</dbReference>
<feature type="transmembrane region" description="Helical" evidence="18">
    <location>
        <begin position="127"/>
        <end position="147"/>
    </location>
</feature>
<feature type="transmembrane region" description="Helical" evidence="18">
    <location>
        <begin position="159"/>
        <end position="184"/>
    </location>
</feature>
<keyword evidence="11" id="KW-0443">Lipid metabolism</keyword>
<comment type="subcellular location">
    <subcellularLocation>
        <location evidence="2">Membrane</location>
        <topology evidence="2">Multi-pass membrane protein</topology>
    </subcellularLocation>
</comment>
<evidence type="ECO:0000256" key="9">
    <source>
        <dbReference type="ARBA" id="ARBA00022692"/>
    </source>
</evidence>
<evidence type="ECO:0000256" key="2">
    <source>
        <dbReference type="ARBA" id="ARBA00004141"/>
    </source>
</evidence>
<evidence type="ECO:0000256" key="11">
    <source>
        <dbReference type="ARBA" id="ARBA00023098"/>
    </source>
</evidence>
<dbReference type="EMBL" id="CZBY01000017">
    <property type="protein sequence ID" value="CUQ89721.1"/>
    <property type="molecule type" value="Genomic_DNA"/>
</dbReference>
<keyword evidence="10 18" id="KW-1133">Transmembrane helix</keyword>
<keyword evidence="8 17" id="KW-0808">Transferase</keyword>
<evidence type="ECO:0000256" key="16">
    <source>
        <dbReference type="ARBA" id="ARBA00048586"/>
    </source>
</evidence>
<evidence type="ECO:0000256" key="8">
    <source>
        <dbReference type="ARBA" id="ARBA00022679"/>
    </source>
</evidence>
<name>A0A175A107_9FIRM</name>
<feature type="transmembrane region" description="Helical" evidence="18">
    <location>
        <begin position="12"/>
        <end position="30"/>
    </location>
</feature>
<gene>
    <name evidence="19" type="primary">pgsA_2</name>
    <name evidence="19" type="ORF">ERS852540_01988</name>
</gene>